<comment type="caution">
    <text evidence="1">The sequence shown here is derived from an EMBL/GenBank/DDBJ whole genome shotgun (WGS) entry which is preliminary data.</text>
</comment>
<organism evidence="1 2">
    <name type="scientific">Comamonas testosteroni</name>
    <name type="common">Pseudomonas testosteroni</name>
    <dbReference type="NCBI Taxonomy" id="285"/>
    <lineage>
        <taxon>Bacteria</taxon>
        <taxon>Pseudomonadati</taxon>
        <taxon>Pseudomonadota</taxon>
        <taxon>Betaproteobacteria</taxon>
        <taxon>Burkholderiales</taxon>
        <taxon>Comamonadaceae</taxon>
        <taxon>Comamonas</taxon>
    </lineage>
</organism>
<evidence type="ECO:0000313" key="2">
    <source>
        <dbReference type="Proteomes" id="UP000029553"/>
    </source>
</evidence>
<dbReference type="Proteomes" id="UP000029553">
    <property type="component" value="Unassembled WGS sequence"/>
</dbReference>
<name>A0A096FLN0_COMTE</name>
<accession>A0A096FLN0</accession>
<reference evidence="1 2" key="1">
    <citation type="submission" date="2013-09" db="EMBL/GenBank/DDBJ databases">
        <title>High correlation between genotypes and phenotypes of environmental bacteria Comamonas testosteroni strains.</title>
        <authorList>
            <person name="Liu L."/>
            <person name="Zhu W."/>
            <person name="Xia X."/>
            <person name="Xu B."/>
            <person name="Luo M."/>
            <person name="Wang G."/>
        </authorList>
    </citation>
    <scope>NUCLEOTIDE SEQUENCE [LARGE SCALE GENOMIC DNA]</scope>
    <source>
        <strain evidence="1 2">JL40</strain>
    </source>
</reference>
<gene>
    <name evidence="1" type="ORF">P353_08135</name>
</gene>
<dbReference type="EMBL" id="AWOR01000037">
    <property type="protein sequence ID" value="KGH30819.1"/>
    <property type="molecule type" value="Genomic_DNA"/>
</dbReference>
<evidence type="ECO:0000313" key="1">
    <source>
        <dbReference type="EMBL" id="KGH30819.1"/>
    </source>
</evidence>
<protein>
    <submittedName>
        <fullName evidence="1">Uncharacterized protein</fullName>
    </submittedName>
</protein>
<dbReference type="AlphaFoldDB" id="A0A096FLN0"/>
<proteinExistence type="predicted"/>
<sequence length="93" mass="10481">MQASACNAEDLQRLSFAGNHLWVGGVRGFEVEAAALSEVFDCEILVPDCDNDMTRFRAYSAVYKYIVLIMQSGQHHRVTGDSEVKRRLGMRNQ</sequence>